<evidence type="ECO:0000256" key="1">
    <source>
        <dbReference type="SAM" id="Phobius"/>
    </source>
</evidence>
<organism evidence="2 3">
    <name type="scientific">Neisseria weaveri</name>
    <dbReference type="NCBI Taxonomy" id="28091"/>
    <lineage>
        <taxon>Bacteria</taxon>
        <taxon>Pseudomonadati</taxon>
        <taxon>Pseudomonadota</taxon>
        <taxon>Betaproteobacteria</taxon>
        <taxon>Neisseriales</taxon>
        <taxon>Neisseriaceae</taxon>
        <taxon>Neisseria</taxon>
    </lineage>
</organism>
<evidence type="ECO:0000313" key="2">
    <source>
        <dbReference type="EMBL" id="VEJ51931.1"/>
    </source>
</evidence>
<dbReference type="Proteomes" id="UP000272771">
    <property type="component" value="Chromosome"/>
</dbReference>
<protein>
    <submittedName>
        <fullName evidence="2">Nodulation efficiency NfeD family protein</fullName>
    </submittedName>
</protein>
<gene>
    <name evidence="2" type="ORF">NCTC12742_01840</name>
</gene>
<proteinExistence type="predicted"/>
<evidence type="ECO:0000313" key="3">
    <source>
        <dbReference type="Proteomes" id="UP000272771"/>
    </source>
</evidence>
<feature type="transmembrane region" description="Helical" evidence="1">
    <location>
        <begin position="45"/>
        <end position="65"/>
    </location>
</feature>
<dbReference type="EMBL" id="LR134533">
    <property type="protein sequence ID" value="VEJ51931.1"/>
    <property type="molecule type" value="Genomic_DNA"/>
</dbReference>
<accession>A0A448VQ81</accession>
<reference evidence="2 3" key="1">
    <citation type="submission" date="2018-12" db="EMBL/GenBank/DDBJ databases">
        <authorList>
            <consortium name="Pathogen Informatics"/>
        </authorList>
    </citation>
    <scope>NUCLEOTIDE SEQUENCE [LARGE SCALE GENOMIC DNA]</scope>
    <source>
        <strain evidence="2 3">NCTC12742</strain>
    </source>
</reference>
<dbReference type="OrthoDB" id="5654021at2"/>
<name>A0A448VQ81_9NEIS</name>
<keyword evidence="3" id="KW-1185">Reference proteome</keyword>
<dbReference type="STRING" id="28091.SAMEA3174300_00397"/>
<dbReference type="AlphaFoldDB" id="A0A448VQ81"/>
<keyword evidence="1" id="KW-0812">Transmembrane</keyword>
<dbReference type="KEGG" id="nwe:SAMEA3174300_0397"/>
<dbReference type="RefSeq" id="WP_004283566.1">
    <property type="nucleotide sequence ID" value="NZ_CAUJRG010000005.1"/>
</dbReference>
<keyword evidence="1" id="KW-0472">Membrane</keyword>
<feature type="transmembrane region" description="Helical" evidence="1">
    <location>
        <begin position="12"/>
        <end position="39"/>
    </location>
</feature>
<keyword evidence="1" id="KW-1133">Transmembrane helix</keyword>
<sequence length="138" mass="15319">MVFWFVTAAVLLILELFIGTVYLLVVSAALFGAGFAAWLFDSFTAGVLTAAVLSALGIWWVNGWIRRHRRPKQEEDALHDLDVGQTVQVIRHMYDDIYEVSYRGALWQAKADNAESGREAVTAVVTGKGGNVLFIHLH</sequence>